<reference evidence="1 2" key="3">
    <citation type="submission" date="2008-05" db="EMBL/GenBank/DDBJ databases">
        <authorList>
            <person name="Fulton L."/>
            <person name="Clifton S."/>
            <person name="Fulton B."/>
            <person name="Xu J."/>
            <person name="Minx P."/>
            <person name="Pepin K.H."/>
            <person name="Johnson M."/>
            <person name="Thiruvilangam P."/>
            <person name="Bhonagiri V."/>
            <person name="Nash W.E."/>
            <person name="Mardis E.R."/>
            <person name="Wilson R.K."/>
        </authorList>
    </citation>
    <scope>NUCLEOTIDE SEQUENCE [LARGE SCALE GENOMIC DNA]</scope>
    <source>
        <strain evidence="1 2">ATCC 25827</strain>
    </source>
</reference>
<reference evidence="2" key="1">
    <citation type="submission" date="2008-04" db="EMBL/GenBank/DDBJ databases">
        <title>Draft genome sequence of Providencia stuartii (ATCC 25827).</title>
        <authorList>
            <person name="Sudarsanam P."/>
            <person name="Ley R."/>
            <person name="Guruge J."/>
            <person name="Turnbaugh P.J."/>
            <person name="Mahowald M."/>
            <person name="Liep D."/>
            <person name="Gordon J."/>
        </authorList>
    </citation>
    <scope>NUCLEOTIDE SEQUENCE [LARGE SCALE GENOMIC DNA]</scope>
    <source>
        <strain evidence="2">ATCC 25827</strain>
    </source>
</reference>
<comment type="caution">
    <text evidence="1">The sequence shown here is derived from an EMBL/GenBank/DDBJ whole genome shotgun (WGS) entry which is preliminary data.</text>
</comment>
<evidence type="ECO:0000313" key="1">
    <source>
        <dbReference type="EMBL" id="EDU58486.1"/>
    </source>
</evidence>
<dbReference type="EMBL" id="ABJD02000101">
    <property type="protein sequence ID" value="EDU58486.1"/>
    <property type="molecule type" value="Genomic_DNA"/>
</dbReference>
<evidence type="ECO:0000313" key="2">
    <source>
        <dbReference type="Proteomes" id="UP000004506"/>
    </source>
</evidence>
<gene>
    <name evidence="1" type="ORF">PROSTU_01661</name>
</gene>
<sequence>MRLNDAIEPFHLMFLQFIEPPKQYADITVLRDGKNRVKSENR</sequence>
<dbReference type="Proteomes" id="UP000004506">
    <property type="component" value="Unassembled WGS sequence"/>
</dbReference>
<accession>A0AA87CQ07</accession>
<name>A0AA87CQ07_PROST</name>
<dbReference type="RefSeq" id="WP_004917975.1">
    <property type="nucleotide sequence ID" value="NZ_DS607663.1"/>
</dbReference>
<reference evidence="2" key="2">
    <citation type="submission" date="2008-04" db="EMBL/GenBank/DDBJ databases">
        <title>Draft genome sequence of Providencia stuartii(ATCC 25827).</title>
        <authorList>
            <person name="Sudarsanam P."/>
            <person name="Ley R."/>
            <person name="Guruge J."/>
            <person name="Turnbaugh P.J."/>
            <person name="Mahowald M."/>
            <person name="Liep D."/>
            <person name="Gordon J."/>
        </authorList>
    </citation>
    <scope>NUCLEOTIDE SEQUENCE [LARGE SCALE GENOMIC DNA]</scope>
    <source>
        <strain evidence="2">ATCC 25827</strain>
    </source>
</reference>
<proteinExistence type="predicted"/>
<dbReference type="AlphaFoldDB" id="A0AA87CQ07"/>
<protein>
    <submittedName>
        <fullName evidence="1">Uncharacterized protein</fullName>
    </submittedName>
</protein>
<organism evidence="1 2">
    <name type="scientific">Providencia stuartii ATCC 25827</name>
    <dbReference type="NCBI Taxonomy" id="471874"/>
    <lineage>
        <taxon>Bacteria</taxon>
        <taxon>Pseudomonadati</taxon>
        <taxon>Pseudomonadota</taxon>
        <taxon>Gammaproteobacteria</taxon>
        <taxon>Enterobacterales</taxon>
        <taxon>Morganellaceae</taxon>
        <taxon>Providencia</taxon>
    </lineage>
</organism>